<accession>A0A9P4V724</accession>
<dbReference type="PANTHER" id="PTHR22935">
    <property type="entry name" value="PENICILLIN-BINDING PROTEIN"/>
    <property type="match status" value="1"/>
</dbReference>
<proteinExistence type="predicted"/>
<gene>
    <name evidence="4" type="ORF">EJ04DRAFT_573332</name>
</gene>
<organism evidence="4 5">
    <name type="scientific">Polyplosphaeria fusca</name>
    <dbReference type="NCBI Taxonomy" id="682080"/>
    <lineage>
        <taxon>Eukaryota</taxon>
        <taxon>Fungi</taxon>
        <taxon>Dikarya</taxon>
        <taxon>Ascomycota</taxon>
        <taxon>Pezizomycotina</taxon>
        <taxon>Dothideomycetes</taxon>
        <taxon>Pleosporomycetidae</taxon>
        <taxon>Pleosporales</taxon>
        <taxon>Tetraplosphaeriaceae</taxon>
        <taxon>Polyplosphaeria</taxon>
    </lineage>
</organism>
<comment type="caution">
    <text evidence="4">The sequence shown here is derived from an EMBL/GenBank/DDBJ whole genome shotgun (WGS) entry which is preliminary data.</text>
</comment>
<dbReference type="InterPro" id="IPR001466">
    <property type="entry name" value="Beta-lactam-related"/>
</dbReference>
<feature type="domain" description="Beta-lactamase-related" evidence="2">
    <location>
        <begin position="82"/>
        <end position="378"/>
    </location>
</feature>
<keyword evidence="5" id="KW-1185">Reference proteome</keyword>
<feature type="domain" description="Beta-lactamase-like ARB-00930-like C-terminal" evidence="3">
    <location>
        <begin position="401"/>
        <end position="532"/>
    </location>
</feature>
<dbReference type="InterPro" id="IPR051478">
    <property type="entry name" value="Beta-lactamase-like_AB/R"/>
</dbReference>
<dbReference type="AlphaFoldDB" id="A0A9P4V724"/>
<dbReference type="OrthoDB" id="10250282at2759"/>
<evidence type="ECO:0000313" key="4">
    <source>
        <dbReference type="EMBL" id="KAF2738868.1"/>
    </source>
</evidence>
<name>A0A9P4V724_9PLEO</name>
<sequence length="536" mass="57203">MPKASSSRDSGGGGNIPNEQRILEDNDSPVADTATAIELNQILQLCVETGTYALKLGEIFSTTDDKPILDFHKPGANLVNSSVDGDSIYRIASTSKVITVYLLLLQAGDQIFGDLVTKFLPELAGHDHWDEITVGSLADYTANIVSDIFDINLISGGDLNALFPDAFPRLTPNETSPCAYGKSGCTRDIFISELLNRTQVYLPGTTPAYSNAAFATLGLILESATGMPYAEAMEQLLSKPLSLQSTFASAPTVSSRAVLVGSEEASGWNTIISDAGIGMGALYSTPNELSTIGRSILSSTLLPSNTTRTWLRPTTHTSSLIGAVGHAWEIFRAQIGDPENNRVVDLYTKGGNFGAYGANMVLIPDFDVGFVVLMAGARGGVPYAMSGIIVDELLPALEETARRDADAKFSGTYRATGSNSTLTLSSTQGIPGLSIDTLVLNSTDLRNNLYGSPENFQMYPTNVMRDGGGISWRSSFVSTPDTGAFSACPSWGAVDRPQYGRFGIDEFAFYEGKDDRAERVVFWAMGAEMVRVGGGD</sequence>
<dbReference type="EMBL" id="ML996106">
    <property type="protein sequence ID" value="KAF2738868.1"/>
    <property type="molecule type" value="Genomic_DNA"/>
</dbReference>
<feature type="region of interest" description="Disordered" evidence="1">
    <location>
        <begin position="1"/>
        <end position="25"/>
    </location>
</feature>
<dbReference type="Proteomes" id="UP000799444">
    <property type="component" value="Unassembled WGS sequence"/>
</dbReference>
<evidence type="ECO:0000259" key="2">
    <source>
        <dbReference type="Pfam" id="PF00144"/>
    </source>
</evidence>
<dbReference type="Pfam" id="PF26335">
    <property type="entry name" value="ARB_00930_C"/>
    <property type="match status" value="1"/>
</dbReference>
<dbReference type="Pfam" id="PF00144">
    <property type="entry name" value="Beta-lactamase"/>
    <property type="match status" value="1"/>
</dbReference>
<dbReference type="SUPFAM" id="SSF56601">
    <property type="entry name" value="beta-lactamase/transpeptidase-like"/>
    <property type="match status" value="1"/>
</dbReference>
<reference evidence="4" key="1">
    <citation type="journal article" date="2020" name="Stud. Mycol.">
        <title>101 Dothideomycetes genomes: a test case for predicting lifestyles and emergence of pathogens.</title>
        <authorList>
            <person name="Haridas S."/>
            <person name="Albert R."/>
            <person name="Binder M."/>
            <person name="Bloem J."/>
            <person name="Labutti K."/>
            <person name="Salamov A."/>
            <person name="Andreopoulos B."/>
            <person name="Baker S."/>
            <person name="Barry K."/>
            <person name="Bills G."/>
            <person name="Bluhm B."/>
            <person name="Cannon C."/>
            <person name="Castanera R."/>
            <person name="Culley D."/>
            <person name="Daum C."/>
            <person name="Ezra D."/>
            <person name="Gonzalez J."/>
            <person name="Henrissat B."/>
            <person name="Kuo A."/>
            <person name="Liang C."/>
            <person name="Lipzen A."/>
            <person name="Lutzoni F."/>
            <person name="Magnuson J."/>
            <person name="Mondo S."/>
            <person name="Nolan M."/>
            <person name="Ohm R."/>
            <person name="Pangilinan J."/>
            <person name="Park H.-J."/>
            <person name="Ramirez L."/>
            <person name="Alfaro M."/>
            <person name="Sun H."/>
            <person name="Tritt A."/>
            <person name="Yoshinaga Y."/>
            <person name="Zwiers L.-H."/>
            <person name="Turgeon B."/>
            <person name="Goodwin S."/>
            <person name="Spatafora J."/>
            <person name="Crous P."/>
            <person name="Grigoriev I."/>
        </authorList>
    </citation>
    <scope>NUCLEOTIDE SEQUENCE</scope>
    <source>
        <strain evidence="4">CBS 125425</strain>
    </source>
</reference>
<protein>
    <submittedName>
        <fullName evidence="4">Beta-lactamase/transpeptidase-like protein</fullName>
    </submittedName>
</protein>
<dbReference type="Gene3D" id="3.40.710.10">
    <property type="entry name" value="DD-peptidase/beta-lactamase superfamily"/>
    <property type="match status" value="1"/>
</dbReference>
<dbReference type="PANTHER" id="PTHR22935:SF97">
    <property type="entry name" value="BETA-LACTAMASE-RELATED DOMAIN-CONTAINING PROTEIN"/>
    <property type="match status" value="1"/>
</dbReference>
<evidence type="ECO:0000313" key="5">
    <source>
        <dbReference type="Proteomes" id="UP000799444"/>
    </source>
</evidence>
<evidence type="ECO:0000259" key="3">
    <source>
        <dbReference type="Pfam" id="PF26335"/>
    </source>
</evidence>
<dbReference type="InterPro" id="IPR058664">
    <property type="entry name" value="ARB_00930-like_C"/>
</dbReference>
<dbReference type="InterPro" id="IPR012338">
    <property type="entry name" value="Beta-lactam/transpept-like"/>
</dbReference>
<evidence type="ECO:0000256" key="1">
    <source>
        <dbReference type="SAM" id="MobiDB-lite"/>
    </source>
</evidence>